<feature type="transmembrane region" description="Helical" evidence="1">
    <location>
        <begin position="50"/>
        <end position="67"/>
    </location>
</feature>
<sequence>MENNNGRKSESGLRALAGISGIAVICCGLPVLLGAIGFTALSTFMIAQRYWIFGGMVLVMGMIMLILSIRKRKFQRNDCCRIPTDNQHSL</sequence>
<dbReference type="Gene3D" id="1.10.287.910">
    <property type="entry name" value="bacterial mercury transporter, merf"/>
    <property type="match status" value="1"/>
</dbReference>
<reference evidence="2" key="1">
    <citation type="submission" date="2021-12" db="EMBL/GenBank/DDBJ databases">
        <title>Alicyclobacillaceae gen. nov., sp. nov., isolated from chalcocite enrichment system.</title>
        <authorList>
            <person name="Jiang Z."/>
        </authorList>
    </citation>
    <scope>NUCLEOTIDE SEQUENCE</scope>
    <source>
        <strain evidence="2">MYW30-H2</strain>
    </source>
</reference>
<name>A0ABY4CKU4_9BACL</name>
<evidence type="ECO:0000256" key="1">
    <source>
        <dbReference type="SAM" id="Phobius"/>
    </source>
</evidence>
<evidence type="ECO:0000313" key="3">
    <source>
        <dbReference type="Proteomes" id="UP000830167"/>
    </source>
</evidence>
<proteinExistence type="predicted"/>
<keyword evidence="3" id="KW-1185">Reference proteome</keyword>
<protein>
    <submittedName>
        <fullName evidence="2">Uncharacterized protein</fullName>
    </submittedName>
</protein>
<dbReference type="Proteomes" id="UP000830167">
    <property type="component" value="Chromosome"/>
</dbReference>
<keyword evidence="1" id="KW-1133">Transmembrane helix</keyword>
<dbReference type="RefSeq" id="WP_347437594.1">
    <property type="nucleotide sequence ID" value="NZ_CP089291.1"/>
</dbReference>
<organism evidence="2 3">
    <name type="scientific">Fodinisporobacter ferrooxydans</name>
    <dbReference type="NCBI Taxonomy" id="2901836"/>
    <lineage>
        <taxon>Bacteria</taxon>
        <taxon>Bacillati</taxon>
        <taxon>Bacillota</taxon>
        <taxon>Bacilli</taxon>
        <taxon>Bacillales</taxon>
        <taxon>Alicyclobacillaceae</taxon>
        <taxon>Fodinisporobacter</taxon>
    </lineage>
</organism>
<evidence type="ECO:0000313" key="2">
    <source>
        <dbReference type="EMBL" id="UOF90899.1"/>
    </source>
</evidence>
<keyword evidence="1" id="KW-0812">Transmembrane</keyword>
<feature type="transmembrane region" description="Helical" evidence="1">
    <location>
        <begin position="12"/>
        <end position="38"/>
    </location>
</feature>
<gene>
    <name evidence="2" type="ORF">LSG31_01015</name>
</gene>
<accession>A0ABY4CKU4</accession>
<dbReference type="EMBL" id="CP089291">
    <property type="protein sequence ID" value="UOF90899.1"/>
    <property type="molecule type" value="Genomic_DNA"/>
</dbReference>
<keyword evidence="1" id="KW-0472">Membrane</keyword>